<sequence>MAPLSRLNRLAERSSDKDRSHGTLWSAESINASRLELEEVQQYMESKEAEGFVGKSAAAQRDMIRKMNVLTNRKNSSRKVHAVMKDLAQWQGGEIAKGAHSVKLAGIDDELQRLFASMKGLRDTLASARSDKAEEPAMLTAIQAKLDESSADAANGRSMVINSLAEMKSAIDQHFTGLSAKKEMSDLQEKMNGEARDKDQEIENLKSQIEQLQLDNSNKDGINTTLRAKLQETEISIALQTVRANIETEATGLLFEELEDQTKLTAFYKDCAQKMESADGPIIRAIIGKVIRQGRPEKRRQGDEGEVAGDGGKRLKDADVDVATNPFSLDLALWHG</sequence>
<dbReference type="GeneID" id="54475271"/>
<keyword evidence="4" id="KW-1185">Reference proteome</keyword>
<feature type="region of interest" description="Disordered" evidence="2">
    <location>
        <begin position="1"/>
        <end position="22"/>
    </location>
</feature>
<dbReference type="Proteomes" id="UP000799767">
    <property type="component" value="Unassembled WGS sequence"/>
</dbReference>
<evidence type="ECO:0000313" key="4">
    <source>
        <dbReference type="Proteomes" id="UP000799767"/>
    </source>
</evidence>
<evidence type="ECO:0000256" key="1">
    <source>
        <dbReference type="SAM" id="Coils"/>
    </source>
</evidence>
<name>A0A6A6PP39_9PEZI</name>
<reference evidence="3" key="1">
    <citation type="journal article" date="2020" name="Stud. Mycol.">
        <title>101 Dothideomycetes genomes: a test case for predicting lifestyles and emergence of pathogens.</title>
        <authorList>
            <person name="Haridas S."/>
            <person name="Albert R."/>
            <person name="Binder M."/>
            <person name="Bloem J."/>
            <person name="Labutti K."/>
            <person name="Salamov A."/>
            <person name="Andreopoulos B."/>
            <person name="Baker S."/>
            <person name="Barry K."/>
            <person name="Bills G."/>
            <person name="Bluhm B."/>
            <person name="Cannon C."/>
            <person name="Castanera R."/>
            <person name="Culley D."/>
            <person name="Daum C."/>
            <person name="Ezra D."/>
            <person name="Gonzalez J."/>
            <person name="Henrissat B."/>
            <person name="Kuo A."/>
            <person name="Liang C."/>
            <person name="Lipzen A."/>
            <person name="Lutzoni F."/>
            <person name="Magnuson J."/>
            <person name="Mondo S."/>
            <person name="Nolan M."/>
            <person name="Ohm R."/>
            <person name="Pangilinan J."/>
            <person name="Park H.-J."/>
            <person name="Ramirez L."/>
            <person name="Alfaro M."/>
            <person name="Sun H."/>
            <person name="Tritt A."/>
            <person name="Yoshinaga Y."/>
            <person name="Zwiers L.-H."/>
            <person name="Turgeon B."/>
            <person name="Goodwin S."/>
            <person name="Spatafora J."/>
            <person name="Crous P."/>
            <person name="Grigoriev I."/>
        </authorList>
    </citation>
    <scope>NUCLEOTIDE SEQUENCE</scope>
    <source>
        <strain evidence="3">CBS 113389</strain>
    </source>
</reference>
<dbReference type="EMBL" id="MU001638">
    <property type="protein sequence ID" value="KAF2481566.1"/>
    <property type="molecule type" value="Genomic_DNA"/>
</dbReference>
<evidence type="ECO:0000313" key="3">
    <source>
        <dbReference type="EMBL" id="KAF2481566.1"/>
    </source>
</evidence>
<feature type="compositionally biased region" description="Basic and acidic residues" evidence="2">
    <location>
        <begin position="9"/>
        <end position="21"/>
    </location>
</feature>
<feature type="coiled-coil region" evidence="1">
    <location>
        <begin position="188"/>
        <end position="222"/>
    </location>
</feature>
<gene>
    <name evidence="3" type="ORF">BDY17DRAFT_301541</name>
</gene>
<organism evidence="3 4">
    <name type="scientific">Neohortaea acidophila</name>
    <dbReference type="NCBI Taxonomy" id="245834"/>
    <lineage>
        <taxon>Eukaryota</taxon>
        <taxon>Fungi</taxon>
        <taxon>Dikarya</taxon>
        <taxon>Ascomycota</taxon>
        <taxon>Pezizomycotina</taxon>
        <taxon>Dothideomycetes</taxon>
        <taxon>Dothideomycetidae</taxon>
        <taxon>Mycosphaerellales</taxon>
        <taxon>Teratosphaeriaceae</taxon>
        <taxon>Neohortaea</taxon>
    </lineage>
</organism>
<dbReference type="AlphaFoldDB" id="A0A6A6PP39"/>
<proteinExistence type="predicted"/>
<keyword evidence="1" id="KW-0175">Coiled coil</keyword>
<protein>
    <submittedName>
        <fullName evidence="3">Uncharacterized protein</fullName>
    </submittedName>
</protein>
<accession>A0A6A6PP39</accession>
<dbReference type="RefSeq" id="XP_033588136.1">
    <property type="nucleotide sequence ID" value="XM_033734269.1"/>
</dbReference>
<evidence type="ECO:0000256" key="2">
    <source>
        <dbReference type="SAM" id="MobiDB-lite"/>
    </source>
</evidence>